<accession>A0AA35VI68</accession>
<dbReference type="EMBL" id="OX465077">
    <property type="protein sequence ID" value="CAI9266695.1"/>
    <property type="molecule type" value="Genomic_DNA"/>
</dbReference>
<dbReference type="PANTHER" id="PTHR46366">
    <property type="entry name" value="PRO-APOPTOTIC SERINE PROTEASE NMA111"/>
    <property type="match status" value="1"/>
</dbReference>
<reference evidence="1" key="1">
    <citation type="submission" date="2023-04" db="EMBL/GenBank/DDBJ databases">
        <authorList>
            <person name="Vijverberg K."/>
            <person name="Xiong W."/>
            <person name="Schranz E."/>
        </authorList>
    </citation>
    <scope>NUCLEOTIDE SEQUENCE</scope>
</reference>
<protein>
    <submittedName>
        <fullName evidence="1">Uncharacterized protein</fullName>
    </submittedName>
</protein>
<sequence>MKHMQENEFLHEVFDFTPKKNILSSTDRVSGIDKVSQLNSQQGKDAVSEQTTDDVPESLWRHLGRLGTSENDERHTDFGNIKQTLETLVQQRQLQVLKVVQVGPQSVFKVKQSSTITTADFGNASVAERVIEPTLVMFEFYVPSSCMLDGVHSQHFFGTDVIIHHSENMGLVAINKNTITISTSDIMLSFAAFPVEIPGKVLFLHPVHNYALVAYDPSALGPTGASVAQVGQQPNFF</sequence>
<name>A0AA35VI68_LACSI</name>
<keyword evidence="2" id="KW-1185">Reference proteome</keyword>
<evidence type="ECO:0000313" key="1">
    <source>
        <dbReference type="EMBL" id="CAI9266695.1"/>
    </source>
</evidence>
<dbReference type="PANTHER" id="PTHR46366:SF1">
    <property type="entry name" value="PDZ DOMAIN-CONTAINING PROTEIN C1685.05"/>
    <property type="match status" value="1"/>
</dbReference>
<proteinExistence type="predicted"/>
<gene>
    <name evidence="1" type="ORF">LSALG_LOCUS7235</name>
</gene>
<dbReference type="AlphaFoldDB" id="A0AA35VI68"/>
<organism evidence="1 2">
    <name type="scientific">Lactuca saligna</name>
    <name type="common">Willowleaf lettuce</name>
    <dbReference type="NCBI Taxonomy" id="75948"/>
    <lineage>
        <taxon>Eukaryota</taxon>
        <taxon>Viridiplantae</taxon>
        <taxon>Streptophyta</taxon>
        <taxon>Embryophyta</taxon>
        <taxon>Tracheophyta</taxon>
        <taxon>Spermatophyta</taxon>
        <taxon>Magnoliopsida</taxon>
        <taxon>eudicotyledons</taxon>
        <taxon>Gunneridae</taxon>
        <taxon>Pentapetalae</taxon>
        <taxon>asterids</taxon>
        <taxon>campanulids</taxon>
        <taxon>Asterales</taxon>
        <taxon>Asteraceae</taxon>
        <taxon>Cichorioideae</taxon>
        <taxon>Cichorieae</taxon>
        <taxon>Lactucinae</taxon>
        <taxon>Lactuca</taxon>
    </lineage>
</organism>
<evidence type="ECO:0000313" key="2">
    <source>
        <dbReference type="Proteomes" id="UP001177003"/>
    </source>
</evidence>
<dbReference type="Proteomes" id="UP001177003">
    <property type="component" value="Chromosome 1"/>
</dbReference>